<dbReference type="Proteomes" id="UP000625711">
    <property type="component" value="Unassembled WGS sequence"/>
</dbReference>
<sequence>MSAANLLEAIGQMFGASKLLRKKEFEGRVWKAVVIIKTSSRHIGVIASVSARMSHFRSGADLLEAFENITLHSNEQSYGKHNVNSASDNKLNNTSVAGYPSTECIQSKRECLQCGGEEEKREGDQERDSYSRRGTQSETSTNLFQVSPAYHVSFLLAMRSLITCIYTLIAMMDSGSPIRLTNEHLPVEPLSAVCQEDKWYSCIKGS</sequence>
<dbReference type="EMBL" id="JAACXV010013972">
    <property type="protein sequence ID" value="KAF7271348.1"/>
    <property type="molecule type" value="Genomic_DNA"/>
</dbReference>
<name>A0A834M5N2_RHYFE</name>
<dbReference type="OrthoDB" id="6776032at2759"/>
<protein>
    <submittedName>
        <fullName evidence="2">Uncharacterized protein</fullName>
    </submittedName>
</protein>
<keyword evidence="3" id="KW-1185">Reference proteome</keyword>
<organism evidence="2 3">
    <name type="scientific">Rhynchophorus ferrugineus</name>
    <name type="common">Red palm weevil</name>
    <name type="synonym">Curculio ferrugineus</name>
    <dbReference type="NCBI Taxonomy" id="354439"/>
    <lineage>
        <taxon>Eukaryota</taxon>
        <taxon>Metazoa</taxon>
        <taxon>Ecdysozoa</taxon>
        <taxon>Arthropoda</taxon>
        <taxon>Hexapoda</taxon>
        <taxon>Insecta</taxon>
        <taxon>Pterygota</taxon>
        <taxon>Neoptera</taxon>
        <taxon>Endopterygota</taxon>
        <taxon>Coleoptera</taxon>
        <taxon>Polyphaga</taxon>
        <taxon>Cucujiformia</taxon>
        <taxon>Curculionidae</taxon>
        <taxon>Dryophthorinae</taxon>
        <taxon>Rhynchophorus</taxon>
    </lineage>
</organism>
<gene>
    <name evidence="2" type="ORF">GWI33_015765</name>
</gene>
<reference evidence="2" key="1">
    <citation type="submission" date="2020-08" db="EMBL/GenBank/DDBJ databases">
        <title>Genome sequencing and assembly of the red palm weevil Rhynchophorus ferrugineus.</title>
        <authorList>
            <person name="Dias G.B."/>
            <person name="Bergman C.M."/>
            <person name="Manee M."/>
        </authorList>
    </citation>
    <scope>NUCLEOTIDE SEQUENCE</scope>
    <source>
        <strain evidence="2">AA-2017</strain>
        <tissue evidence="2">Whole larva</tissue>
    </source>
</reference>
<accession>A0A834M5N2</accession>
<comment type="caution">
    <text evidence="2">The sequence shown here is derived from an EMBL/GenBank/DDBJ whole genome shotgun (WGS) entry which is preliminary data.</text>
</comment>
<evidence type="ECO:0000256" key="1">
    <source>
        <dbReference type="SAM" id="MobiDB-lite"/>
    </source>
</evidence>
<dbReference type="AlphaFoldDB" id="A0A834M5N2"/>
<feature type="compositionally biased region" description="Basic and acidic residues" evidence="1">
    <location>
        <begin position="115"/>
        <end position="131"/>
    </location>
</feature>
<evidence type="ECO:0000313" key="2">
    <source>
        <dbReference type="EMBL" id="KAF7271348.1"/>
    </source>
</evidence>
<proteinExistence type="predicted"/>
<feature type="region of interest" description="Disordered" evidence="1">
    <location>
        <begin position="115"/>
        <end position="138"/>
    </location>
</feature>
<evidence type="ECO:0000313" key="3">
    <source>
        <dbReference type="Proteomes" id="UP000625711"/>
    </source>
</evidence>